<dbReference type="InterPro" id="IPR022764">
    <property type="entry name" value="Peptidase_S54_rhomboid_dom"/>
</dbReference>
<evidence type="ECO:0000256" key="4">
    <source>
        <dbReference type="ARBA" id="ARBA00023136"/>
    </source>
</evidence>
<dbReference type="Gene3D" id="1.20.1540.10">
    <property type="entry name" value="Rhomboid-like"/>
    <property type="match status" value="1"/>
</dbReference>
<keyword evidence="2 5" id="KW-0812">Transmembrane</keyword>
<comment type="caution">
    <text evidence="7">The sequence shown here is derived from an EMBL/GenBank/DDBJ whole genome shotgun (WGS) entry which is preliminary data.</text>
</comment>
<dbReference type="AlphaFoldDB" id="A0A0W7WFE5"/>
<dbReference type="GO" id="GO:0006508">
    <property type="term" value="P:proteolysis"/>
    <property type="evidence" value="ECO:0007669"/>
    <property type="project" value="UniProtKB-KW"/>
</dbReference>
<dbReference type="InterPro" id="IPR035952">
    <property type="entry name" value="Rhomboid-like_sf"/>
</dbReference>
<dbReference type="OrthoDB" id="7836448at2"/>
<keyword evidence="3 5" id="KW-1133">Transmembrane helix</keyword>
<feature type="transmembrane region" description="Helical" evidence="5">
    <location>
        <begin position="79"/>
        <end position="101"/>
    </location>
</feature>
<feature type="transmembrane region" description="Helical" evidence="5">
    <location>
        <begin position="113"/>
        <end position="134"/>
    </location>
</feature>
<evidence type="ECO:0000256" key="2">
    <source>
        <dbReference type="ARBA" id="ARBA00022692"/>
    </source>
</evidence>
<dbReference type="EMBL" id="LPXO01000015">
    <property type="protein sequence ID" value="KUF09247.1"/>
    <property type="molecule type" value="Genomic_DNA"/>
</dbReference>
<dbReference type="GO" id="GO:0004252">
    <property type="term" value="F:serine-type endopeptidase activity"/>
    <property type="evidence" value="ECO:0007669"/>
    <property type="project" value="InterPro"/>
</dbReference>
<dbReference type="Proteomes" id="UP000054396">
    <property type="component" value="Unassembled WGS sequence"/>
</dbReference>
<dbReference type="GO" id="GO:0016020">
    <property type="term" value="C:membrane"/>
    <property type="evidence" value="ECO:0007669"/>
    <property type="project" value="UniProtKB-SubCell"/>
</dbReference>
<keyword evidence="7" id="KW-0645">Protease</keyword>
<keyword evidence="4 5" id="KW-0472">Membrane</keyword>
<evidence type="ECO:0000259" key="6">
    <source>
        <dbReference type="Pfam" id="PF01694"/>
    </source>
</evidence>
<keyword evidence="8" id="KW-1185">Reference proteome</keyword>
<gene>
    <name evidence="7" type="ORF">AVJ23_18505</name>
</gene>
<evidence type="ECO:0000256" key="5">
    <source>
        <dbReference type="SAM" id="Phobius"/>
    </source>
</evidence>
<feature type="transmembrane region" description="Helical" evidence="5">
    <location>
        <begin position="196"/>
        <end position="218"/>
    </location>
</feature>
<evidence type="ECO:0000313" key="7">
    <source>
        <dbReference type="EMBL" id="KUF09247.1"/>
    </source>
</evidence>
<name>A0A0W7WFE5_9RHOB</name>
<sequence>MTHPHQETPVNPMPPVVVALFLVLAGIEGAFALADRGLLGGAGGVGWRIEALNRFGFSGRVMDWMLQTGQTPAEHLVRFLAYPFVHASFSHALFAMVILLAMGKLVAESLGTLAFVAIFMISALAGALAYGLLLDDPRLLVGAYPPVYGLIGGYTFLLWTGLGAMGQARYRAFTLIGFLLGIQLIFGVLFGGGSDWVADVAGFATGFFLSFLFVPGALQRVLAKFKRD</sequence>
<feature type="transmembrane region" description="Helical" evidence="5">
    <location>
        <begin position="172"/>
        <end position="190"/>
    </location>
</feature>
<proteinExistence type="predicted"/>
<organism evidence="7 8">
    <name type="scientific">Pseudoponticoccus marisrubri</name>
    <dbReference type="NCBI Taxonomy" id="1685382"/>
    <lineage>
        <taxon>Bacteria</taxon>
        <taxon>Pseudomonadati</taxon>
        <taxon>Pseudomonadota</taxon>
        <taxon>Alphaproteobacteria</taxon>
        <taxon>Rhodobacterales</taxon>
        <taxon>Roseobacteraceae</taxon>
        <taxon>Pseudoponticoccus</taxon>
    </lineage>
</organism>
<evidence type="ECO:0000256" key="3">
    <source>
        <dbReference type="ARBA" id="ARBA00022989"/>
    </source>
</evidence>
<dbReference type="STRING" id="1685382.AVJ23_18505"/>
<keyword evidence="7" id="KW-0378">Hydrolase</keyword>
<reference evidence="7 8" key="1">
    <citation type="submission" date="2015-12" db="EMBL/GenBank/DDBJ databases">
        <authorList>
            <person name="Shamseldin A."/>
            <person name="Moawad H."/>
            <person name="Abd El-Rahim W.M."/>
            <person name="Sadowsky M.J."/>
        </authorList>
    </citation>
    <scope>NUCLEOTIDE SEQUENCE [LARGE SCALE GENOMIC DNA]</scope>
    <source>
        <strain evidence="7 8">SJ5A-1</strain>
    </source>
</reference>
<accession>A0A0W7WFE5</accession>
<protein>
    <submittedName>
        <fullName evidence="7">Rhomboid family intramembrane serine protease</fullName>
    </submittedName>
</protein>
<dbReference type="PANTHER" id="PTHR43066:SF11">
    <property type="entry name" value="PEPTIDASE S54 RHOMBOID DOMAIN-CONTAINING PROTEIN"/>
    <property type="match status" value="1"/>
</dbReference>
<feature type="transmembrane region" description="Helical" evidence="5">
    <location>
        <begin position="146"/>
        <end position="165"/>
    </location>
</feature>
<dbReference type="SUPFAM" id="SSF144091">
    <property type="entry name" value="Rhomboid-like"/>
    <property type="match status" value="1"/>
</dbReference>
<dbReference type="RefSeq" id="WP_058863713.1">
    <property type="nucleotide sequence ID" value="NZ_LPXO01000015.1"/>
</dbReference>
<evidence type="ECO:0000256" key="1">
    <source>
        <dbReference type="ARBA" id="ARBA00004141"/>
    </source>
</evidence>
<feature type="domain" description="Peptidase S54 rhomboid" evidence="6">
    <location>
        <begin position="74"/>
        <end position="214"/>
    </location>
</feature>
<evidence type="ECO:0000313" key="8">
    <source>
        <dbReference type="Proteomes" id="UP000054396"/>
    </source>
</evidence>
<dbReference type="Pfam" id="PF01694">
    <property type="entry name" value="Rhomboid"/>
    <property type="match status" value="1"/>
</dbReference>
<comment type="subcellular location">
    <subcellularLocation>
        <location evidence="1">Membrane</location>
        <topology evidence="1">Multi-pass membrane protein</topology>
    </subcellularLocation>
</comment>
<dbReference type="PANTHER" id="PTHR43066">
    <property type="entry name" value="RHOMBOID-RELATED PROTEIN"/>
    <property type="match status" value="1"/>
</dbReference>